<evidence type="ECO:0000256" key="3">
    <source>
        <dbReference type="ARBA" id="ARBA00022670"/>
    </source>
</evidence>
<comment type="similarity">
    <text evidence="13 14">Belongs to the peptidase S8 family.</text>
</comment>
<evidence type="ECO:0000256" key="11">
    <source>
        <dbReference type="ARBA" id="ARBA00023180"/>
    </source>
</evidence>
<feature type="compositionally biased region" description="Basic and acidic residues" evidence="15">
    <location>
        <begin position="606"/>
        <end position="616"/>
    </location>
</feature>
<comment type="subcellular location">
    <subcellularLocation>
        <location evidence="2">Membrane</location>
    </subcellularLocation>
</comment>
<dbReference type="Gene3D" id="2.60.120.260">
    <property type="entry name" value="Galactose-binding domain-like"/>
    <property type="match status" value="1"/>
</dbReference>
<keyword evidence="16" id="KW-0812">Transmembrane</keyword>
<dbReference type="InterPro" id="IPR002884">
    <property type="entry name" value="P_dom"/>
</dbReference>
<evidence type="ECO:0000256" key="2">
    <source>
        <dbReference type="ARBA" id="ARBA00004370"/>
    </source>
</evidence>
<dbReference type="GO" id="GO:0004252">
    <property type="term" value="F:serine-type endopeptidase activity"/>
    <property type="evidence" value="ECO:0007669"/>
    <property type="project" value="UniProtKB-UniRule"/>
</dbReference>
<evidence type="ECO:0000256" key="4">
    <source>
        <dbReference type="ARBA" id="ARBA00022685"/>
    </source>
</evidence>
<proteinExistence type="inferred from homology"/>
<dbReference type="FunFam" id="3.40.50.200:FF:000001">
    <property type="entry name" value="Furin 2, isoform B"/>
    <property type="match status" value="1"/>
</dbReference>
<keyword evidence="5" id="KW-0732">Signal</keyword>
<evidence type="ECO:0000256" key="15">
    <source>
        <dbReference type="SAM" id="MobiDB-lite"/>
    </source>
</evidence>
<feature type="active site" description="Charge relay system" evidence="12 13">
    <location>
        <position position="199"/>
    </location>
</feature>
<dbReference type="CDD" id="cd04059">
    <property type="entry name" value="Peptidases_S8_Protein_convertases_Kexins_Furin-like"/>
    <property type="match status" value="1"/>
</dbReference>
<evidence type="ECO:0000256" key="12">
    <source>
        <dbReference type="PIRSR" id="PIRSR615500-1"/>
    </source>
</evidence>
<dbReference type="PROSITE" id="PS00138">
    <property type="entry name" value="SUBTILASE_SER"/>
    <property type="match status" value="1"/>
</dbReference>
<dbReference type="EnsemblMetazoa" id="G12376.7">
    <property type="protein sequence ID" value="G12376.7:cds"/>
    <property type="gene ID" value="G12376"/>
</dbReference>
<dbReference type="FunFam" id="2.60.120.260:FF:000006">
    <property type="entry name" value="Proprotein convertase subtilisin/kexin type 5"/>
    <property type="match status" value="1"/>
</dbReference>
<dbReference type="GO" id="GO:0016486">
    <property type="term" value="P:peptide hormone processing"/>
    <property type="evidence" value="ECO:0007669"/>
    <property type="project" value="TreeGrafter"/>
</dbReference>
<feature type="region of interest" description="Disordered" evidence="15">
    <location>
        <begin position="582"/>
        <end position="634"/>
    </location>
</feature>
<dbReference type="SMART" id="SM00261">
    <property type="entry name" value="FU"/>
    <property type="match status" value="2"/>
</dbReference>
<dbReference type="GO" id="GO:0008104">
    <property type="term" value="P:intracellular protein localization"/>
    <property type="evidence" value="ECO:0007669"/>
    <property type="project" value="UniProtKB-ARBA"/>
</dbReference>
<dbReference type="SUPFAM" id="SSF52743">
    <property type="entry name" value="Subtilisin-like"/>
    <property type="match status" value="1"/>
</dbReference>
<dbReference type="PANTHER" id="PTHR42884:SF3">
    <property type="entry name" value="FURIN-LIKE PROTEASE 1, ISOFORMS 1_1-X_2"/>
    <property type="match status" value="1"/>
</dbReference>
<keyword evidence="4" id="KW-0165">Cleavage on pair of basic residues</keyword>
<evidence type="ECO:0000256" key="8">
    <source>
        <dbReference type="ARBA" id="ARBA00023136"/>
    </source>
</evidence>
<evidence type="ECO:0000256" key="5">
    <source>
        <dbReference type="ARBA" id="ARBA00022729"/>
    </source>
</evidence>
<dbReference type="InterPro" id="IPR000209">
    <property type="entry name" value="Peptidase_S8/S53_dom"/>
</dbReference>
<dbReference type="InterPro" id="IPR036852">
    <property type="entry name" value="Peptidase_S8/S53_dom_sf"/>
</dbReference>
<keyword evidence="19" id="KW-1185">Reference proteome</keyword>
<dbReference type="InterPro" id="IPR015500">
    <property type="entry name" value="Peptidase_S8_subtilisin-rel"/>
</dbReference>
<dbReference type="InterPro" id="IPR023828">
    <property type="entry name" value="Peptidase_S8_Ser-AS"/>
</dbReference>
<organism evidence="18 19">
    <name type="scientific">Magallana gigas</name>
    <name type="common">Pacific oyster</name>
    <name type="synonym">Crassostrea gigas</name>
    <dbReference type="NCBI Taxonomy" id="29159"/>
    <lineage>
        <taxon>Eukaryota</taxon>
        <taxon>Metazoa</taxon>
        <taxon>Spiralia</taxon>
        <taxon>Lophotrochozoa</taxon>
        <taxon>Mollusca</taxon>
        <taxon>Bivalvia</taxon>
        <taxon>Autobranchia</taxon>
        <taxon>Pteriomorphia</taxon>
        <taxon>Ostreida</taxon>
        <taxon>Ostreoidea</taxon>
        <taxon>Ostreidae</taxon>
        <taxon>Magallana</taxon>
    </lineage>
</organism>
<sequence>MRLHGRFIIQISILGFVLIDYVRSNKYTNTWALHIEGGEAVARSLARKHGFIYVDQIMPDYYAFQHRKVAKRSIYPSSYHHRSIVQEANVKWLEQQVVKKRVKRDRYYTSSQNFNRNFNDPKWKDMWYLKRGSGLDMNVMGAWEQGVTGKRVVVTILDDGIEKDHPDLMDNYDPDASFDVNSHDKDPQPHYDYTNENRHGTRCAGEVAAKANNNVCGVGVAYNARIGGVRMLDGDVTDSVEAQSLSLRNNHIDIYSASWGPDDDGRTVDGPATLARKAFYDGITKGRGGRGSIFVWASGNGGRDGDSCNCDGYTNSIYTLSISSATENGNIPWYSEACSSTLATTYSSGSGGERQIVTTDLRKICTVNHTGTSASAPLAAGICALALEANPTLTWRDMQHIVVNTARKANLDPRVWTTNGVGRQVSHSFGFGLMDAGAMVRLARNWTSVPPQHICEIAGSQERNKPIPMNGKLVITLDTDGCKGTPNYVRYLEHVQARITLTADRRGEVVIYLTSPSNTRSTLLARRERDYSREGFNNWAFMTTHNWGEEAEGRWFLQIENGASSFSNAEMRDWVLVLYGTETNPQDMPTTPTTTTTISRNNPKKRHEDGVSRSESSESPVVKTGTHPISNNYPKRIINYPKPKYYDDYNYYGNHQSHENHTCIFETLAKKNNMSTGFDTNGRPAARVHQNLGRSTNSSAEIKDWRLTMYGTEKHPQSQNVSQPVYRKHVNKCPEGTCFECKVGFYKHKDECVATCPEQFYGDIETVVSRRNSSRKTKKEPIFFRQGACNPCNEACNTCKGPDLEDCFQCNKGYELRDNLCRKKLIMNFLDPDMLSFFVWVIILCTSAILLFGVIFIILQARDHRILCWKEKRHLDEGKGKYNGVKSVSEGKKERDHLNVVVRNVHYRHDDNDFMLNRPLPPLPVSHHAVSHHTRHYHPFRT</sequence>
<dbReference type="Pfam" id="PF00082">
    <property type="entry name" value="Peptidase_S8"/>
    <property type="match status" value="1"/>
</dbReference>
<evidence type="ECO:0000256" key="14">
    <source>
        <dbReference type="RuleBase" id="RU003355"/>
    </source>
</evidence>
<dbReference type="Pfam" id="PF01483">
    <property type="entry name" value="P_proprotein"/>
    <property type="match status" value="1"/>
</dbReference>
<evidence type="ECO:0000256" key="6">
    <source>
        <dbReference type="ARBA" id="ARBA00022801"/>
    </source>
</evidence>
<dbReference type="InterPro" id="IPR008979">
    <property type="entry name" value="Galactose-bd-like_sf"/>
</dbReference>
<dbReference type="CDD" id="cd00064">
    <property type="entry name" value="FU"/>
    <property type="match status" value="2"/>
</dbReference>
<reference evidence="18" key="1">
    <citation type="submission" date="2022-08" db="UniProtKB">
        <authorList>
            <consortium name="EnsemblMetazoa"/>
        </authorList>
    </citation>
    <scope>IDENTIFICATION</scope>
    <source>
        <strain evidence="18">05x7-T-G4-1.051#20</strain>
    </source>
</reference>
<evidence type="ECO:0000256" key="10">
    <source>
        <dbReference type="ARBA" id="ARBA00023157"/>
    </source>
</evidence>
<dbReference type="SUPFAM" id="SSF49785">
    <property type="entry name" value="Galactose-binding domain-like"/>
    <property type="match status" value="1"/>
</dbReference>
<dbReference type="PRINTS" id="PR00723">
    <property type="entry name" value="SUBTILISIN"/>
</dbReference>
<dbReference type="InterPro" id="IPR023827">
    <property type="entry name" value="Peptidase_S8_Asp-AS"/>
</dbReference>
<dbReference type="FunFam" id="3.30.70.850:FF:000001">
    <property type="entry name" value="Proprotein convertase subtilisin/kexin type 5"/>
    <property type="match status" value="1"/>
</dbReference>
<evidence type="ECO:0000313" key="19">
    <source>
        <dbReference type="Proteomes" id="UP000005408"/>
    </source>
</evidence>
<evidence type="ECO:0000313" key="18">
    <source>
        <dbReference type="EnsemblMetazoa" id="G12376.7:cds"/>
    </source>
</evidence>
<accession>A0A8W8I3D1</accession>
<evidence type="ECO:0000256" key="7">
    <source>
        <dbReference type="ARBA" id="ARBA00022825"/>
    </source>
</evidence>
<dbReference type="Pfam" id="PF16470">
    <property type="entry name" value="S8_pro-domain"/>
    <property type="match status" value="1"/>
</dbReference>
<evidence type="ECO:0000256" key="1">
    <source>
        <dbReference type="ARBA" id="ARBA00001913"/>
    </source>
</evidence>
<dbReference type="PROSITE" id="PS00136">
    <property type="entry name" value="SUBTILASE_ASP"/>
    <property type="match status" value="1"/>
</dbReference>
<evidence type="ECO:0000259" key="17">
    <source>
        <dbReference type="PROSITE" id="PS51829"/>
    </source>
</evidence>
<name>A0A8W8I3D1_MAGGI</name>
<dbReference type="InterPro" id="IPR034182">
    <property type="entry name" value="Kexin/furin"/>
</dbReference>
<keyword evidence="16" id="KW-1133">Transmembrane helix</keyword>
<dbReference type="SUPFAM" id="SSF57184">
    <property type="entry name" value="Growth factor receptor domain"/>
    <property type="match status" value="1"/>
</dbReference>
<keyword evidence="3 13" id="KW-0645">Protease</keyword>
<protein>
    <recommendedName>
        <fullName evidence="17">P/Homo B domain-containing protein</fullName>
    </recommendedName>
</protein>
<feature type="active site" description="Charge relay system" evidence="12 13">
    <location>
        <position position="158"/>
    </location>
</feature>
<keyword evidence="6 13" id="KW-0378">Hydrolase</keyword>
<keyword evidence="10" id="KW-1015">Disulfide bond</keyword>
<keyword evidence="8 16" id="KW-0472">Membrane</keyword>
<keyword evidence="9" id="KW-0865">Zymogen</keyword>
<evidence type="ECO:0000256" key="9">
    <source>
        <dbReference type="ARBA" id="ARBA00023145"/>
    </source>
</evidence>
<dbReference type="InterPro" id="IPR009030">
    <property type="entry name" value="Growth_fac_rcpt_cys_sf"/>
</dbReference>
<dbReference type="SUPFAM" id="SSF54897">
    <property type="entry name" value="Protease propeptides/inhibitors"/>
    <property type="match status" value="1"/>
</dbReference>
<dbReference type="AlphaFoldDB" id="A0A8W8I3D1"/>
<dbReference type="InterPro" id="IPR032815">
    <property type="entry name" value="S8_pro-domain"/>
</dbReference>
<dbReference type="Gene3D" id="3.40.50.200">
    <property type="entry name" value="Peptidase S8/S53 domain"/>
    <property type="match status" value="1"/>
</dbReference>
<dbReference type="PROSITE" id="PS00137">
    <property type="entry name" value="SUBTILASE_HIS"/>
    <property type="match status" value="1"/>
</dbReference>
<evidence type="ECO:0000256" key="13">
    <source>
        <dbReference type="PROSITE-ProRule" id="PRU01240"/>
    </source>
</evidence>
<keyword evidence="11" id="KW-0325">Glycoprotein</keyword>
<dbReference type="InterPro" id="IPR006212">
    <property type="entry name" value="Furin_repeat"/>
</dbReference>
<feature type="active site" description="Charge relay system" evidence="12 13">
    <location>
        <position position="373"/>
    </location>
</feature>
<dbReference type="InterPro" id="IPR038466">
    <property type="entry name" value="S8_pro-domain_sf"/>
</dbReference>
<dbReference type="PROSITE" id="PS51892">
    <property type="entry name" value="SUBTILASE"/>
    <property type="match status" value="1"/>
</dbReference>
<dbReference type="PANTHER" id="PTHR42884">
    <property type="entry name" value="PROPROTEIN CONVERTASE SUBTILISIN/KEXIN-RELATED"/>
    <property type="match status" value="1"/>
</dbReference>
<dbReference type="InterPro" id="IPR022398">
    <property type="entry name" value="Peptidase_S8_His-AS"/>
</dbReference>
<evidence type="ECO:0000256" key="16">
    <source>
        <dbReference type="SAM" id="Phobius"/>
    </source>
</evidence>
<dbReference type="GO" id="GO:0000139">
    <property type="term" value="C:Golgi membrane"/>
    <property type="evidence" value="ECO:0007669"/>
    <property type="project" value="TreeGrafter"/>
</dbReference>
<dbReference type="PROSITE" id="PS51829">
    <property type="entry name" value="P_HOMO_B"/>
    <property type="match status" value="1"/>
</dbReference>
<dbReference type="Proteomes" id="UP000005408">
    <property type="component" value="Unassembled WGS sequence"/>
</dbReference>
<dbReference type="GO" id="GO:0005802">
    <property type="term" value="C:trans-Golgi network"/>
    <property type="evidence" value="ECO:0007669"/>
    <property type="project" value="TreeGrafter"/>
</dbReference>
<feature type="transmembrane region" description="Helical" evidence="16">
    <location>
        <begin position="837"/>
        <end position="859"/>
    </location>
</feature>
<keyword evidence="7 13" id="KW-0720">Serine protease</keyword>
<dbReference type="Gene3D" id="3.30.70.850">
    <property type="entry name" value="Peptidase S8, pro-domain"/>
    <property type="match status" value="1"/>
</dbReference>
<feature type="domain" description="P/Homo B" evidence="17">
    <location>
        <begin position="448"/>
        <end position="584"/>
    </location>
</feature>
<dbReference type="Gene3D" id="2.10.220.10">
    <property type="entry name" value="Hormone Receptor, Insulin-like Growth Factor Receptor 1, Chain A, domain 2"/>
    <property type="match status" value="1"/>
</dbReference>
<dbReference type="GO" id="GO:0008038">
    <property type="term" value="P:neuron recognition"/>
    <property type="evidence" value="ECO:0007669"/>
    <property type="project" value="UniProtKB-ARBA"/>
</dbReference>
<comment type="cofactor">
    <cofactor evidence="1">
        <name>Ca(2+)</name>
        <dbReference type="ChEBI" id="CHEBI:29108"/>
    </cofactor>
</comment>